<keyword evidence="1" id="KW-0812">Transmembrane</keyword>
<evidence type="ECO:0000313" key="3">
    <source>
        <dbReference type="Proteomes" id="UP000009135"/>
    </source>
</evidence>
<dbReference type="OrthoDB" id="9793681at2"/>
<name>H6N6E2_MYCHN</name>
<protein>
    <submittedName>
        <fullName evidence="2">Uncharacterized protein</fullName>
    </submittedName>
</protein>
<accession>H6N6E2</accession>
<evidence type="ECO:0000313" key="2">
    <source>
        <dbReference type="EMBL" id="AEW45214.1"/>
    </source>
</evidence>
<dbReference type="Proteomes" id="UP000009135">
    <property type="component" value="Chromosome"/>
</dbReference>
<dbReference type="HOGENOM" id="CLU_098620_3_0_14"/>
<organism evidence="2 3">
    <name type="scientific">Mycoplasma haemocanis (strain Illinois)</name>
    <dbReference type="NCBI Taxonomy" id="1111676"/>
    <lineage>
        <taxon>Bacteria</taxon>
        <taxon>Bacillati</taxon>
        <taxon>Mycoplasmatota</taxon>
        <taxon>Mollicutes</taxon>
        <taxon>Mycoplasmataceae</taxon>
        <taxon>Mycoplasma</taxon>
    </lineage>
</organism>
<keyword evidence="1" id="KW-0472">Membrane</keyword>
<evidence type="ECO:0000256" key="1">
    <source>
        <dbReference type="SAM" id="Phobius"/>
    </source>
</evidence>
<reference evidence="2 3" key="1">
    <citation type="journal article" date="2012" name="J. Bacteriol.">
        <title>Complete genome sequence of Mycoplasma haemocanis strain Illinois.</title>
        <authorList>
            <person name="do Nascimento N.C."/>
            <person name="Guimaraes A.M."/>
            <person name="Santos A.P."/>
            <person name="Sanmiguel P.J."/>
            <person name="Messick J.B."/>
        </authorList>
    </citation>
    <scope>NUCLEOTIDE SEQUENCE [LARGE SCALE GENOMIC DNA]</scope>
    <source>
        <strain evidence="2 3">Illinois</strain>
    </source>
</reference>
<dbReference type="AlphaFoldDB" id="H6N6E2"/>
<sequence length="215" mass="24004">MTISNLSKSVALLGGVGSSIGGYFLISNLSSDNSNKKRTSISDRLKNEGYTLLDFSNTTGSDWEKIKAAYKSEGAGVRRFSETKKTDDDSLISEIKDFCPKYLRGDSSHESNYQMSRRWCVVPISIKDKLKSKTFLNTDTSSDDGTWAEMVKKNGVSDFLTSVEGQNDETKKTEIKKQCKEKAQLETTSVNFDEILKKVELWCTKDTPPSTSQTQ</sequence>
<feature type="transmembrane region" description="Helical" evidence="1">
    <location>
        <begin position="6"/>
        <end position="26"/>
    </location>
</feature>
<keyword evidence="3" id="KW-1185">Reference proteome</keyword>
<proteinExistence type="predicted"/>
<dbReference type="STRING" id="1111676.MHC_01740"/>
<gene>
    <name evidence="2" type="ordered locus">MHC_01740</name>
</gene>
<dbReference type="EMBL" id="CP003199">
    <property type="protein sequence ID" value="AEW45214.1"/>
    <property type="molecule type" value="Genomic_DNA"/>
</dbReference>
<dbReference type="KEGG" id="mhe:MHC_01740"/>
<keyword evidence="1" id="KW-1133">Transmembrane helix</keyword>